<evidence type="ECO:0000256" key="2">
    <source>
        <dbReference type="ARBA" id="ARBA00022801"/>
    </source>
</evidence>
<dbReference type="RefSeq" id="WP_344805861.1">
    <property type="nucleotide sequence ID" value="NZ_BAABAB010000021.1"/>
</dbReference>
<sequence>MTRVPTVRIEQGELRGVWRGDSAAFLGIPFAEPPVGPNRFGAPVPAVGWQGVRDATTYGPTAQRRPFGEVTAIPEPSIPGAATLNVNVFTPAPGDPAAKLPVFVWIHGGGFKAGSPASPWYDGFAFNRDGIVTVTLSYRLGFDGFGWIADAPDNRGLLDQIAALRWVRGNVGAFGGDPGTVTIGGQSAGGGSVLALLLAPAARGPFRAAISHSGALDDLPLDRARAFGEELAANAGVAPTRSGLGTLSEDQILDLQDEVGLAPPPTSLSALVGGLTGDGNALGGLPFRPYVDGAVLPMGVPDSPDTGSPDTGSPHMGSPAIAAAADVPLIIGSTAHEFTMIGVTFAPLVAGADLRALLRDRLGPRADDYLAAYSGLPGGPEMILGQLITDATFRSKVVRWADARRGPTWTYDFRFAGPTGMALHCADLPFAWDNLGAELVEASDGPNPPQALADAMHGAWVQFITGQVAPWPAWDSGATTMIFDRASAAGPGYVHERRAIVG</sequence>
<evidence type="ECO:0000256" key="1">
    <source>
        <dbReference type="ARBA" id="ARBA00005964"/>
    </source>
</evidence>
<dbReference type="EC" id="3.1.1.-" evidence="3"/>
<dbReference type="InterPro" id="IPR002018">
    <property type="entry name" value="CarbesteraseB"/>
</dbReference>
<dbReference type="PROSITE" id="PS00122">
    <property type="entry name" value="CARBOXYLESTERASE_B_1"/>
    <property type="match status" value="1"/>
</dbReference>
<dbReference type="PANTHER" id="PTHR11559">
    <property type="entry name" value="CARBOXYLESTERASE"/>
    <property type="match status" value="1"/>
</dbReference>
<comment type="caution">
    <text evidence="5">The sequence shown here is derived from an EMBL/GenBank/DDBJ whole genome shotgun (WGS) entry which is preliminary data.</text>
</comment>
<dbReference type="Gene3D" id="3.40.50.1820">
    <property type="entry name" value="alpha/beta hydrolase"/>
    <property type="match status" value="1"/>
</dbReference>
<proteinExistence type="inferred from homology"/>
<dbReference type="InterPro" id="IPR050309">
    <property type="entry name" value="Type-B_Carboxylest/Lipase"/>
</dbReference>
<dbReference type="InterPro" id="IPR019826">
    <property type="entry name" value="Carboxylesterase_B_AS"/>
</dbReference>
<name>A0ABP7A5J7_9ACTN</name>
<dbReference type="SUPFAM" id="SSF53474">
    <property type="entry name" value="alpha/beta-Hydrolases"/>
    <property type="match status" value="1"/>
</dbReference>
<dbReference type="Pfam" id="PF00135">
    <property type="entry name" value="COesterase"/>
    <property type="match status" value="1"/>
</dbReference>
<evidence type="ECO:0000313" key="6">
    <source>
        <dbReference type="Proteomes" id="UP001501490"/>
    </source>
</evidence>
<evidence type="ECO:0000313" key="5">
    <source>
        <dbReference type="EMBL" id="GAA3625421.1"/>
    </source>
</evidence>
<gene>
    <name evidence="5" type="ORF">GCM10022236_29710</name>
</gene>
<evidence type="ECO:0000256" key="3">
    <source>
        <dbReference type="RuleBase" id="RU361235"/>
    </source>
</evidence>
<organism evidence="5 6">
    <name type="scientific">Microlunatus ginsengisoli</name>
    <dbReference type="NCBI Taxonomy" id="363863"/>
    <lineage>
        <taxon>Bacteria</taxon>
        <taxon>Bacillati</taxon>
        <taxon>Actinomycetota</taxon>
        <taxon>Actinomycetes</taxon>
        <taxon>Propionibacteriales</taxon>
        <taxon>Propionibacteriaceae</taxon>
        <taxon>Microlunatus</taxon>
    </lineage>
</organism>
<accession>A0ABP7A5J7</accession>
<dbReference type="Proteomes" id="UP001501490">
    <property type="component" value="Unassembled WGS sequence"/>
</dbReference>
<comment type="similarity">
    <text evidence="1 3">Belongs to the type-B carboxylesterase/lipase family.</text>
</comment>
<reference evidence="6" key="1">
    <citation type="journal article" date="2019" name="Int. J. Syst. Evol. Microbiol.">
        <title>The Global Catalogue of Microorganisms (GCM) 10K type strain sequencing project: providing services to taxonomists for standard genome sequencing and annotation.</title>
        <authorList>
            <consortium name="The Broad Institute Genomics Platform"/>
            <consortium name="The Broad Institute Genome Sequencing Center for Infectious Disease"/>
            <person name="Wu L."/>
            <person name="Ma J."/>
        </authorList>
    </citation>
    <scope>NUCLEOTIDE SEQUENCE [LARGE SCALE GENOMIC DNA]</scope>
    <source>
        <strain evidence="6">JCM 16929</strain>
    </source>
</reference>
<feature type="domain" description="Carboxylesterase type B" evidence="4">
    <location>
        <begin position="5"/>
        <end position="341"/>
    </location>
</feature>
<dbReference type="EMBL" id="BAABAB010000021">
    <property type="protein sequence ID" value="GAA3625421.1"/>
    <property type="molecule type" value="Genomic_DNA"/>
</dbReference>
<keyword evidence="2 3" id="KW-0378">Hydrolase</keyword>
<evidence type="ECO:0000259" key="4">
    <source>
        <dbReference type="Pfam" id="PF00135"/>
    </source>
</evidence>
<keyword evidence="6" id="KW-1185">Reference proteome</keyword>
<dbReference type="InterPro" id="IPR029058">
    <property type="entry name" value="AB_hydrolase_fold"/>
</dbReference>
<protein>
    <recommendedName>
        <fullName evidence="3">Carboxylic ester hydrolase</fullName>
        <ecNumber evidence="3">3.1.1.-</ecNumber>
    </recommendedName>
</protein>